<keyword evidence="2" id="KW-1185">Reference proteome</keyword>
<evidence type="ECO:0000313" key="2">
    <source>
        <dbReference type="Proteomes" id="UP000324222"/>
    </source>
</evidence>
<proteinExistence type="predicted"/>
<reference evidence="1 2" key="1">
    <citation type="submission" date="2019-05" db="EMBL/GenBank/DDBJ databases">
        <title>Another draft genome of Portunus trituberculatus and its Hox gene families provides insights of decapod evolution.</title>
        <authorList>
            <person name="Jeong J.-H."/>
            <person name="Song I."/>
            <person name="Kim S."/>
            <person name="Choi T."/>
            <person name="Kim D."/>
            <person name="Ryu S."/>
            <person name="Kim W."/>
        </authorList>
    </citation>
    <scope>NUCLEOTIDE SEQUENCE [LARGE SCALE GENOMIC DNA]</scope>
    <source>
        <tissue evidence="1">Muscle</tissue>
    </source>
</reference>
<accession>A0A5B7CV47</accession>
<evidence type="ECO:0000313" key="1">
    <source>
        <dbReference type="EMBL" id="MPC13279.1"/>
    </source>
</evidence>
<sequence length="67" mass="7840">METRHGTEGVKRFALSLSHHHYFLKALIEDAHVLKSISMYYNEKVSGKPVLSSLWPWKTVVVRARRF</sequence>
<gene>
    <name evidence="1" type="ORF">E2C01_006007</name>
</gene>
<dbReference type="EMBL" id="VSRR010000270">
    <property type="protein sequence ID" value="MPC13279.1"/>
    <property type="molecule type" value="Genomic_DNA"/>
</dbReference>
<organism evidence="1 2">
    <name type="scientific">Portunus trituberculatus</name>
    <name type="common">Swimming crab</name>
    <name type="synonym">Neptunus trituberculatus</name>
    <dbReference type="NCBI Taxonomy" id="210409"/>
    <lineage>
        <taxon>Eukaryota</taxon>
        <taxon>Metazoa</taxon>
        <taxon>Ecdysozoa</taxon>
        <taxon>Arthropoda</taxon>
        <taxon>Crustacea</taxon>
        <taxon>Multicrustacea</taxon>
        <taxon>Malacostraca</taxon>
        <taxon>Eumalacostraca</taxon>
        <taxon>Eucarida</taxon>
        <taxon>Decapoda</taxon>
        <taxon>Pleocyemata</taxon>
        <taxon>Brachyura</taxon>
        <taxon>Eubrachyura</taxon>
        <taxon>Portunoidea</taxon>
        <taxon>Portunidae</taxon>
        <taxon>Portuninae</taxon>
        <taxon>Portunus</taxon>
    </lineage>
</organism>
<dbReference type="AlphaFoldDB" id="A0A5B7CV47"/>
<comment type="caution">
    <text evidence="1">The sequence shown here is derived from an EMBL/GenBank/DDBJ whole genome shotgun (WGS) entry which is preliminary data.</text>
</comment>
<name>A0A5B7CV47_PORTR</name>
<protein>
    <submittedName>
        <fullName evidence="1">Uncharacterized protein</fullName>
    </submittedName>
</protein>
<dbReference type="Proteomes" id="UP000324222">
    <property type="component" value="Unassembled WGS sequence"/>
</dbReference>